<reference evidence="2" key="1">
    <citation type="journal article" date="2020" name="Fungal Divers.">
        <title>Resolving the Mortierellaceae phylogeny through synthesis of multi-gene phylogenetics and phylogenomics.</title>
        <authorList>
            <person name="Vandepol N."/>
            <person name="Liber J."/>
            <person name="Desiro A."/>
            <person name="Na H."/>
            <person name="Kennedy M."/>
            <person name="Barry K."/>
            <person name="Grigoriev I.V."/>
            <person name="Miller A.N."/>
            <person name="O'Donnell K."/>
            <person name="Stajich J.E."/>
            <person name="Bonito G."/>
        </authorList>
    </citation>
    <scope>NUCLEOTIDE SEQUENCE</scope>
    <source>
        <strain evidence="2">NVP1</strain>
    </source>
</reference>
<evidence type="ECO:0000313" key="2">
    <source>
        <dbReference type="EMBL" id="KAF9326427.1"/>
    </source>
</evidence>
<feature type="transmembrane region" description="Helical" evidence="1">
    <location>
        <begin position="26"/>
        <end position="51"/>
    </location>
</feature>
<keyword evidence="1" id="KW-0472">Membrane</keyword>
<gene>
    <name evidence="2" type="ORF">BG006_010142</name>
</gene>
<comment type="caution">
    <text evidence="2">The sequence shown here is derived from an EMBL/GenBank/DDBJ whole genome shotgun (WGS) entry which is preliminary data.</text>
</comment>
<dbReference type="Proteomes" id="UP000696485">
    <property type="component" value="Unassembled WGS sequence"/>
</dbReference>
<protein>
    <recommendedName>
        <fullName evidence="4">Wax synthase domain-containing protein</fullName>
    </recommendedName>
</protein>
<proteinExistence type="predicted"/>
<dbReference type="EMBL" id="JAAAUY010000784">
    <property type="protein sequence ID" value="KAF9326427.1"/>
    <property type="molecule type" value="Genomic_DNA"/>
</dbReference>
<organism evidence="2 3">
    <name type="scientific">Podila minutissima</name>
    <dbReference type="NCBI Taxonomy" id="64525"/>
    <lineage>
        <taxon>Eukaryota</taxon>
        <taxon>Fungi</taxon>
        <taxon>Fungi incertae sedis</taxon>
        <taxon>Mucoromycota</taxon>
        <taxon>Mortierellomycotina</taxon>
        <taxon>Mortierellomycetes</taxon>
        <taxon>Mortierellales</taxon>
        <taxon>Mortierellaceae</taxon>
        <taxon>Podila</taxon>
    </lineage>
</organism>
<name>A0A9P5SDJ4_9FUNG</name>
<sequence>MVPFVLSFLLKKQVLSLSWFPRSLVTIAVAASIIYYISLLNYTLMIVWAAVTGDLVRHYFPGFATLPAEFWRHKYVTSKDVVPKAVVQSLEMGLPIMGVFLMSGLMHEFMVVGMWHEQFGYMTAFFMNQGVATILSKVLQQSVGKRVQVRDWC</sequence>
<keyword evidence="1" id="KW-1133">Transmembrane helix</keyword>
<dbReference type="AlphaFoldDB" id="A0A9P5SDJ4"/>
<keyword evidence="3" id="KW-1185">Reference proteome</keyword>
<keyword evidence="1" id="KW-0812">Transmembrane</keyword>
<evidence type="ECO:0000256" key="1">
    <source>
        <dbReference type="SAM" id="Phobius"/>
    </source>
</evidence>
<evidence type="ECO:0000313" key="3">
    <source>
        <dbReference type="Proteomes" id="UP000696485"/>
    </source>
</evidence>
<evidence type="ECO:0008006" key="4">
    <source>
        <dbReference type="Google" id="ProtNLM"/>
    </source>
</evidence>
<accession>A0A9P5SDJ4</accession>